<accession>A0A9W9U8Q3</accession>
<keyword evidence="3" id="KW-1185">Reference proteome</keyword>
<reference evidence="2" key="2">
    <citation type="journal article" date="2023" name="IMA Fungus">
        <title>Comparative genomic study of the Penicillium genus elucidates a diverse pangenome and 15 lateral gene transfer events.</title>
        <authorList>
            <person name="Petersen C."/>
            <person name="Sorensen T."/>
            <person name="Nielsen M.R."/>
            <person name="Sondergaard T.E."/>
            <person name="Sorensen J.L."/>
            <person name="Fitzpatrick D.A."/>
            <person name="Frisvad J.C."/>
            <person name="Nielsen K.L."/>
        </authorList>
    </citation>
    <scope>NUCLEOTIDE SEQUENCE</scope>
    <source>
        <strain evidence="2">IBT 21472</strain>
    </source>
</reference>
<evidence type="ECO:0000256" key="1">
    <source>
        <dbReference type="SAM" id="MobiDB-lite"/>
    </source>
</evidence>
<proteinExistence type="predicted"/>
<protein>
    <submittedName>
        <fullName evidence="2">Uncharacterized protein</fullName>
    </submittedName>
</protein>
<gene>
    <name evidence="2" type="ORF">N7476_002498</name>
</gene>
<dbReference type="AlphaFoldDB" id="A0A9W9U8Q3"/>
<comment type="caution">
    <text evidence="2">The sequence shown here is derived from an EMBL/GenBank/DDBJ whole genome shotgun (WGS) entry which is preliminary data.</text>
</comment>
<feature type="region of interest" description="Disordered" evidence="1">
    <location>
        <begin position="232"/>
        <end position="254"/>
    </location>
</feature>
<sequence>MRRFYHGLQYGISTDSLFHTEVRVDRLRSNSTPQSPNRSALTPEEKHLSENKTSLTSIEARVCPTAPSLCLRIQGLAVVRRQNASRLLPQGNTVWVCGHVTNATPNFSEHVSSHISAYSSGVPKAAEFGKCSKCNTEWHVELRDLGTHDVSLIFTRWIDVGPGLSPEDPRWRSLLLYQNEYEVDPQDVIFSPRLRFESSLVEGGTKNTMSDEELYLRNASFLEEKRYMAAGGPTAVESTQPESRRRRSSGCVTM</sequence>
<evidence type="ECO:0000313" key="2">
    <source>
        <dbReference type="EMBL" id="KAJ5323898.1"/>
    </source>
</evidence>
<evidence type="ECO:0000313" key="3">
    <source>
        <dbReference type="Proteomes" id="UP001147746"/>
    </source>
</evidence>
<dbReference type="EMBL" id="JAPZBO010000002">
    <property type="protein sequence ID" value="KAJ5323898.1"/>
    <property type="molecule type" value="Genomic_DNA"/>
</dbReference>
<feature type="region of interest" description="Disordered" evidence="1">
    <location>
        <begin position="27"/>
        <end position="53"/>
    </location>
</feature>
<organism evidence="2 3">
    <name type="scientific">Penicillium atrosanguineum</name>
    <dbReference type="NCBI Taxonomy" id="1132637"/>
    <lineage>
        <taxon>Eukaryota</taxon>
        <taxon>Fungi</taxon>
        <taxon>Dikarya</taxon>
        <taxon>Ascomycota</taxon>
        <taxon>Pezizomycotina</taxon>
        <taxon>Eurotiomycetes</taxon>
        <taxon>Eurotiomycetidae</taxon>
        <taxon>Eurotiales</taxon>
        <taxon>Aspergillaceae</taxon>
        <taxon>Penicillium</taxon>
    </lineage>
</organism>
<feature type="compositionally biased region" description="Polar residues" evidence="1">
    <location>
        <begin position="29"/>
        <end position="40"/>
    </location>
</feature>
<name>A0A9W9U8Q3_9EURO</name>
<dbReference type="Proteomes" id="UP001147746">
    <property type="component" value="Unassembled WGS sequence"/>
</dbReference>
<reference evidence="2" key="1">
    <citation type="submission" date="2022-12" db="EMBL/GenBank/DDBJ databases">
        <authorList>
            <person name="Petersen C."/>
        </authorList>
    </citation>
    <scope>NUCLEOTIDE SEQUENCE</scope>
    <source>
        <strain evidence="2">IBT 21472</strain>
    </source>
</reference>